<dbReference type="OrthoDB" id="34291at2157"/>
<proteinExistence type="predicted"/>
<dbReference type="RefSeq" id="WP_110270451.1">
    <property type="nucleotide sequence ID" value="NZ_CP029289.2"/>
</dbReference>
<organism evidence="1 2">
    <name type="scientific">Acidianus brierleyi</name>
    <dbReference type="NCBI Taxonomy" id="41673"/>
    <lineage>
        <taxon>Archaea</taxon>
        <taxon>Thermoproteota</taxon>
        <taxon>Thermoprotei</taxon>
        <taxon>Sulfolobales</taxon>
        <taxon>Sulfolobaceae</taxon>
        <taxon>Acidianus</taxon>
    </lineage>
</organism>
<keyword evidence="2" id="KW-1185">Reference proteome</keyword>
<dbReference type="AlphaFoldDB" id="A0A2U9IEZ6"/>
<name>A0A2U9IEZ6_9CREN</name>
<dbReference type="Proteomes" id="UP000248044">
    <property type="component" value="Chromosome"/>
</dbReference>
<dbReference type="KEGG" id="abri:DFR85_08150"/>
<protein>
    <submittedName>
        <fullName evidence="1">Uncharacterized protein</fullName>
    </submittedName>
</protein>
<evidence type="ECO:0000313" key="2">
    <source>
        <dbReference type="Proteomes" id="UP000248044"/>
    </source>
</evidence>
<dbReference type="EMBL" id="CP029289">
    <property type="protein sequence ID" value="AWR94570.1"/>
    <property type="molecule type" value="Genomic_DNA"/>
</dbReference>
<dbReference type="GeneID" id="36832120"/>
<reference evidence="1 2" key="1">
    <citation type="submission" date="2018-05" db="EMBL/GenBank/DDBJ databases">
        <title>Complete Genome Sequences of Extremely Thermoacidophilic, Metal-Mobilizing Type-Strain Members of the Archaeal Family Sulfolobaceae: Acidianus brierleyi DSM-1651T, Acidianus sulfidivorans DSM-18786T, Metallosphaera hakonensis DSM-7519T, and Metallosphaera prunae DSM-10039T.</title>
        <authorList>
            <person name="Counts J.A."/>
            <person name="Kelly R.M."/>
        </authorList>
    </citation>
    <scope>NUCLEOTIDE SEQUENCE [LARGE SCALE GENOMIC DNA]</scope>
    <source>
        <strain evidence="1 2">DSM 1651</strain>
    </source>
</reference>
<sequence>MFEIFLDKLMPYGEKVLTDSGHVVTFSKNLSIELKNMGINIKVFAGVVADYFNEKSKSYSIYYRPLNMANMSDIFTRVFEFWVVYSSGQIQLFSIISNYKDISEITIIDPQLVTLELEKIMNFAKNYKTATITMPFLYKFLIFETFNLFRKNNILKFEGIIEEKRDAKYMMAVNKNLNAIIWKIDSTKLNYVNDISSEKIGGMVRNL</sequence>
<evidence type="ECO:0000313" key="1">
    <source>
        <dbReference type="EMBL" id="AWR94570.1"/>
    </source>
</evidence>
<accession>A0A2U9IEZ6</accession>
<gene>
    <name evidence="1" type="ORF">DFR85_08150</name>
</gene>